<dbReference type="AlphaFoldDB" id="A0A0D9YHR6"/>
<accession>A0A0D9YHR6</accession>
<feature type="compositionally biased region" description="Basic residues" evidence="1">
    <location>
        <begin position="7"/>
        <end position="22"/>
    </location>
</feature>
<reference evidence="2" key="3">
    <citation type="submission" date="2018-05" db="EMBL/GenBank/DDBJ databases">
        <title>OgluRS3 (Oryza glumaepatula Reference Sequence Version 3).</title>
        <authorList>
            <person name="Zhang J."/>
            <person name="Kudrna D."/>
            <person name="Lee S."/>
            <person name="Talag J."/>
            <person name="Welchert J."/>
            <person name="Wing R.A."/>
        </authorList>
    </citation>
    <scope>NUCLEOTIDE SEQUENCE [LARGE SCALE GENOMIC DNA]</scope>
</reference>
<dbReference type="Proteomes" id="UP000026961">
    <property type="component" value="Chromosome 1"/>
</dbReference>
<evidence type="ECO:0000256" key="1">
    <source>
        <dbReference type="SAM" id="MobiDB-lite"/>
    </source>
</evidence>
<evidence type="ECO:0000313" key="3">
    <source>
        <dbReference type="Proteomes" id="UP000026961"/>
    </source>
</evidence>
<dbReference type="EnsemblPlants" id="OGLUM01G42290.1">
    <property type="protein sequence ID" value="OGLUM01G42290.1"/>
    <property type="gene ID" value="OGLUM01G42290"/>
</dbReference>
<dbReference type="Gramene" id="OGLUM01G42290.1">
    <property type="protein sequence ID" value="OGLUM01G42290.1"/>
    <property type="gene ID" value="OGLUM01G42290"/>
</dbReference>
<protein>
    <submittedName>
        <fullName evidence="2">Uncharacterized protein</fullName>
    </submittedName>
</protein>
<feature type="region of interest" description="Disordered" evidence="1">
    <location>
        <begin position="1"/>
        <end position="36"/>
    </location>
</feature>
<reference evidence="2" key="1">
    <citation type="submission" date="2013-08" db="EMBL/GenBank/DDBJ databases">
        <title>Oryza genome evolution.</title>
        <authorList>
            <person name="Wing R.A."/>
            <person name="Panaud O."/>
            <person name="Oliveira A.C."/>
        </authorList>
    </citation>
    <scope>NUCLEOTIDE SEQUENCE</scope>
</reference>
<proteinExistence type="predicted"/>
<organism evidence="2">
    <name type="scientific">Oryza glumipatula</name>
    <dbReference type="NCBI Taxonomy" id="40148"/>
    <lineage>
        <taxon>Eukaryota</taxon>
        <taxon>Viridiplantae</taxon>
        <taxon>Streptophyta</taxon>
        <taxon>Embryophyta</taxon>
        <taxon>Tracheophyta</taxon>
        <taxon>Spermatophyta</taxon>
        <taxon>Magnoliopsida</taxon>
        <taxon>Liliopsida</taxon>
        <taxon>Poales</taxon>
        <taxon>Poaceae</taxon>
        <taxon>BOP clade</taxon>
        <taxon>Oryzoideae</taxon>
        <taxon>Oryzeae</taxon>
        <taxon>Oryzinae</taxon>
        <taxon>Oryza</taxon>
    </lineage>
</organism>
<dbReference type="HOGENOM" id="CLU_2444416_0_0_1"/>
<keyword evidence="3" id="KW-1185">Reference proteome</keyword>
<sequence length="90" mass="10178">MPVPVTRRMRRRRRRSRGGRRRPPGEAGHTPSMRRWRRRTLATVLTRLPPPALRASAPLRFAGRCSAPLAAACSVRTPRGEEKKERGNTG</sequence>
<evidence type="ECO:0000313" key="2">
    <source>
        <dbReference type="EnsemblPlants" id="OGLUM01G42290.1"/>
    </source>
</evidence>
<name>A0A0D9YHR6_9ORYZ</name>
<reference evidence="2" key="2">
    <citation type="submission" date="2015-04" db="UniProtKB">
        <authorList>
            <consortium name="EnsemblPlants"/>
        </authorList>
    </citation>
    <scope>IDENTIFICATION</scope>
</reference>